<proteinExistence type="predicted"/>
<accession>A0A2T6ABD0</accession>
<comment type="caution">
    <text evidence="1">The sequence shown here is derived from an EMBL/GenBank/DDBJ whole genome shotgun (WGS) entry which is preliminary data.</text>
</comment>
<protein>
    <recommendedName>
        <fullName evidence="3">Phosphoribulokinase / Uridine kinase family protein</fullName>
    </recommendedName>
</protein>
<dbReference type="OrthoDB" id="1550976at2"/>
<evidence type="ECO:0000313" key="2">
    <source>
        <dbReference type="Proteomes" id="UP000244069"/>
    </source>
</evidence>
<dbReference type="NCBIfam" id="NF006746">
    <property type="entry name" value="PRK09270.1-5"/>
    <property type="match status" value="1"/>
</dbReference>
<dbReference type="PANTHER" id="PTHR10285">
    <property type="entry name" value="URIDINE KINASE"/>
    <property type="match status" value="1"/>
</dbReference>
<dbReference type="SUPFAM" id="SSF52540">
    <property type="entry name" value="P-loop containing nucleoside triphosphate hydrolases"/>
    <property type="match status" value="1"/>
</dbReference>
<dbReference type="InterPro" id="IPR027417">
    <property type="entry name" value="P-loop_NTPase"/>
</dbReference>
<evidence type="ECO:0000313" key="1">
    <source>
        <dbReference type="EMBL" id="PTX41097.1"/>
    </source>
</evidence>
<dbReference type="EMBL" id="QBKN01000032">
    <property type="protein sequence ID" value="PTX41097.1"/>
    <property type="molecule type" value="Genomic_DNA"/>
</dbReference>
<name>A0A2T6ABD0_9RHOB</name>
<evidence type="ECO:0008006" key="3">
    <source>
        <dbReference type="Google" id="ProtNLM"/>
    </source>
</evidence>
<dbReference type="Gene3D" id="3.40.50.300">
    <property type="entry name" value="P-loop containing nucleotide triphosphate hydrolases"/>
    <property type="match status" value="1"/>
</dbReference>
<dbReference type="Proteomes" id="UP000244069">
    <property type="component" value="Unassembled WGS sequence"/>
</dbReference>
<reference evidence="1 2" key="1">
    <citation type="submission" date="2018-04" db="EMBL/GenBank/DDBJ databases">
        <title>Genomic Encyclopedia of Archaeal and Bacterial Type Strains, Phase II (KMG-II): from individual species to whole genera.</title>
        <authorList>
            <person name="Goeker M."/>
        </authorList>
    </citation>
    <scope>NUCLEOTIDE SEQUENCE [LARGE SCALE GENOMIC DNA]</scope>
    <source>
        <strain evidence="1 2">DSM 29329</strain>
    </source>
</reference>
<organism evidence="1 2">
    <name type="scientific">Allosediminivita pacifica</name>
    <dbReference type="NCBI Taxonomy" id="1267769"/>
    <lineage>
        <taxon>Bacteria</taxon>
        <taxon>Pseudomonadati</taxon>
        <taxon>Pseudomonadota</taxon>
        <taxon>Alphaproteobacteria</taxon>
        <taxon>Rhodobacterales</taxon>
        <taxon>Paracoccaceae</taxon>
        <taxon>Allosediminivita</taxon>
    </lineage>
</organism>
<dbReference type="AlphaFoldDB" id="A0A2T6ABD0"/>
<gene>
    <name evidence="1" type="ORF">C8N44_1321</name>
</gene>
<keyword evidence="2" id="KW-1185">Reference proteome</keyword>
<sequence>MVHQILALPRTDARLLVAIAGPPASGKSTVAAEVARQLTLQGHKALHVPMDGFHLDNAVLSERGLLHRKGAPETFDAAGFTHAMRRLSTEDEVVLPAFDRARDIAIAGVIPVDSSIRIAVVEGNYLAFDERPWNTLAEIWDFCTFLDVPEEALSERLVARWRAHGLDDEAAHARALQNDLPNARRILARRDPARRP</sequence>